<dbReference type="OrthoDB" id="117186at2"/>
<dbReference type="InterPro" id="IPR032710">
    <property type="entry name" value="NTF2-like_dom_sf"/>
</dbReference>
<sequence length="162" mass="17437">MLSLILPLLLATSVQSADKLPPANPLPYDDPEAAAVMAPVNALFAAFNAEDGAGVLAQTRPEGVLLVVNELSDGSRKIFTMGWAKLASVLKPGPNRNEERLGTPAIEIDGDVAMVWAPYVNYRNGKADHCGIDLMDMVRENGTWKVLNITSSHRNTGCLPQR</sequence>
<dbReference type="RefSeq" id="WP_146572359.1">
    <property type="nucleotide sequence ID" value="NZ_CP042306.1"/>
</dbReference>
<evidence type="ECO:0008006" key="4">
    <source>
        <dbReference type="Google" id="ProtNLM"/>
    </source>
</evidence>
<keyword evidence="1" id="KW-0732">Signal</keyword>
<accession>A0A5B8LJ69</accession>
<dbReference type="EMBL" id="CP042306">
    <property type="protein sequence ID" value="QDZ08141.1"/>
    <property type="molecule type" value="Genomic_DNA"/>
</dbReference>
<gene>
    <name evidence="2" type="ORF">FPZ24_12175</name>
</gene>
<reference evidence="2 3" key="1">
    <citation type="submission" date="2019-07" db="EMBL/GenBank/DDBJ databases">
        <title>Full genome sequence of Sphingomonas sp. 4R-6-7(HKS19).</title>
        <authorList>
            <person name="Im W.-T."/>
        </authorList>
    </citation>
    <scope>NUCLEOTIDE SEQUENCE [LARGE SCALE GENOMIC DNA]</scope>
    <source>
        <strain evidence="2 3">HKS19</strain>
    </source>
</reference>
<dbReference type="Gene3D" id="3.10.450.50">
    <property type="match status" value="1"/>
</dbReference>
<evidence type="ECO:0000256" key="1">
    <source>
        <dbReference type="SAM" id="SignalP"/>
    </source>
</evidence>
<evidence type="ECO:0000313" key="2">
    <source>
        <dbReference type="EMBL" id="QDZ08141.1"/>
    </source>
</evidence>
<dbReference type="KEGG" id="spai:FPZ24_12175"/>
<keyword evidence="3" id="KW-1185">Reference proteome</keyword>
<name>A0A5B8LJ69_9SPHN</name>
<feature type="chain" id="PRO_5022821683" description="DUF4440 domain-containing protein" evidence="1">
    <location>
        <begin position="17"/>
        <end position="162"/>
    </location>
</feature>
<feature type="signal peptide" evidence="1">
    <location>
        <begin position="1"/>
        <end position="16"/>
    </location>
</feature>
<dbReference type="SUPFAM" id="SSF54427">
    <property type="entry name" value="NTF2-like"/>
    <property type="match status" value="1"/>
</dbReference>
<dbReference type="AlphaFoldDB" id="A0A5B8LJ69"/>
<protein>
    <recommendedName>
        <fullName evidence="4">DUF4440 domain-containing protein</fullName>
    </recommendedName>
</protein>
<organism evidence="2 3">
    <name type="scientific">Sphingomonas panacisoli</name>
    <dbReference type="NCBI Taxonomy" id="1813879"/>
    <lineage>
        <taxon>Bacteria</taxon>
        <taxon>Pseudomonadati</taxon>
        <taxon>Pseudomonadota</taxon>
        <taxon>Alphaproteobacteria</taxon>
        <taxon>Sphingomonadales</taxon>
        <taxon>Sphingomonadaceae</taxon>
        <taxon>Sphingomonas</taxon>
    </lineage>
</organism>
<proteinExistence type="predicted"/>
<dbReference type="Proteomes" id="UP000315673">
    <property type="component" value="Chromosome"/>
</dbReference>
<evidence type="ECO:0000313" key="3">
    <source>
        <dbReference type="Proteomes" id="UP000315673"/>
    </source>
</evidence>